<accession>A0A0D3K4K6</accession>
<keyword evidence="4 7" id="KW-1133">Transmembrane helix</keyword>
<dbReference type="EnsemblProtists" id="EOD30691">
    <property type="protein sequence ID" value="EOD30691"/>
    <property type="gene ID" value="EMIHUDRAFT_442407"/>
</dbReference>
<feature type="compositionally biased region" description="Basic and acidic residues" evidence="6">
    <location>
        <begin position="8"/>
        <end position="25"/>
    </location>
</feature>
<reference evidence="9" key="1">
    <citation type="journal article" date="2013" name="Nature">
        <title>Pan genome of the phytoplankton Emiliania underpins its global distribution.</title>
        <authorList>
            <person name="Read B.A."/>
            <person name="Kegel J."/>
            <person name="Klute M.J."/>
            <person name="Kuo A."/>
            <person name="Lefebvre S.C."/>
            <person name="Maumus F."/>
            <person name="Mayer C."/>
            <person name="Miller J."/>
            <person name="Monier A."/>
            <person name="Salamov A."/>
            <person name="Young J."/>
            <person name="Aguilar M."/>
            <person name="Claverie J.M."/>
            <person name="Frickenhaus S."/>
            <person name="Gonzalez K."/>
            <person name="Herman E.K."/>
            <person name="Lin Y.C."/>
            <person name="Napier J."/>
            <person name="Ogata H."/>
            <person name="Sarno A.F."/>
            <person name="Shmutz J."/>
            <person name="Schroeder D."/>
            <person name="de Vargas C."/>
            <person name="Verret F."/>
            <person name="von Dassow P."/>
            <person name="Valentin K."/>
            <person name="Van de Peer Y."/>
            <person name="Wheeler G."/>
            <person name="Dacks J.B."/>
            <person name="Delwiche C.F."/>
            <person name="Dyhrman S.T."/>
            <person name="Glockner G."/>
            <person name="John U."/>
            <person name="Richards T."/>
            <person name="Worden A.Z."/>
            <person name="Zhang X."/>
            <person name="Grigoriev I.V."/>
            <person name="Allen A.E."/>
            <person name="Bidle K."/>
            <person name="Borodovsky M."/>
            <person name="Bowler C."/>
            <person name="Brownlee C."/>
            <person name="Cock J.M."/>
            <person name="Elias M."/>
            <person name="Gladyshev V.N."/>
            <person name="Groth M."/>
            <person name="Guda C."/>
            <person name="Hadaegh A."/>
            <person name="Iglesias-Rodriguez M.D."/>
            <person name="Jenkins J."/>
            <person name="Jones B.M."/>
            <person name="Lawson T."/>
            <person name="Leese F."/>
            <person name="Lindquist E."/>
            <person name="Lobanov A."/>
            <person name="Lomsadze A."/>
            <person name="Malik S.B."/>
            <person name="Marsh M.E."/>
            <person name="Mackinder L."/>
            <person name="Mock T."/>
            <person name="Mueller-Roeber B."/>
            <person name="Pagarete A."/>
            <person name="Parker M."/>
            <person name="Probert I."/>
            <person name="Quesneville H."/>
            <person name="Raines C."/>
            <person name="Rensing S.A."/>
            <person name="Riano-Pachon D.M."/>
            <person name="Richier S."/>
            <person name="Rokitta S."/>
            <person name="Shiraiwa Y."/>
            <person name="Soanes D.M."/>
            <person name="van der Giezen M."/>
            <person name="Wahlund T.M."/>
            <person name="Williams B."/>
            <person name="Wilson W."/>
            <person name="Wolfe G."/>
            <person name="Wurch L.L."/>
        </authorList>
    </citation>
    <scope>NUCLEOTIDE SEQUENCE</scope>
</reference>
<evidence type="ECO:0000256" key="2">
    <source>
        <dbReference type="ARBA" id="ARBA00007839"/>
    </source>
</evidence>
<protein>
    <recommendedName>
        <fullName evidence="10">Reactive oxygen species modulator 1</fullName>
    </recommendedName>
</protein>
<comment type="similarity">
    <text evidence="2">Belongs to the MGR2 family.</text>
</comment>
<organism evidence="8 9">
    <name type="scientific">Emiliania huxleyi (strain CCMP1516)</name>
    <dbReference type="NCBI Taxonomy" id="280463"/>
    <lineage>
        <taxon>Eukaryota</taxon>
        <taxon>Haptista</taxon>
        <taxon>Haptophyta</taxon>
        <taxon>Prymnesiophyceae</taxon>
        <taxon>Isochrysidales</taxon>
        <taxon>Noelaerhabdaceae</taxon>
        <taxon>Emiliania</taxon>
    </lineage>
</organism>
<dbReference type="SMART" id="SM01378">
    <property type="entry name" value="Romo1"/>
    <property type="match status" value="1"/>
</dbReference>
<evidence type="ECO:0000256" key="6">
    <source>
        <dbReference type="SAM" id="MobiDB-lite"/>
    </source>
</evidence>
<comment type="subcellular location">
    <subcellularLocation>
        <location evidence="1">Membrane</location>
    </subcellularLocation>
</comment>
<feature type="transmembrane region" description="Helical" evidence="7">
    <location>
        <begin position="127"/>
        <end position="146"/>
    </location>
</feature>
<evidence type="ECO:0000256" key="4">
    <source>
        <dbReference type="ARBA" id="ARBA00022989"/>
    </source>
</evidence>
<evidence type="ECO:0000256" key="7">
    <source>
        <dbReference type="SAM" id="Phobius"/>
    </source>
</evidence>
<dbReference type="PANTHER" id="PTHR28525">
    <property type="entry name" value="REACTIVE OXYGEN SPECIES MODULATOR 1"/>
    <property type="match status" value="1"/>
</dbReference>
<dbReference type="KEGG" id="ehx:EMIHUDRAFT_442407"/>
<dbReference type="PaxDb" id="2903-EOD30691"/>
<dbReference type="InterPro" id="IPR018450">
    <property type="entry name" value="Romo1/Mgr2"/>
</dbReference>
<proteinExistence type="inferred from homology"/>
<feature type="region of interest" description="Disordered" evidence="6">
    <location>
        <begin position="1"/>
        <end position="47"/>
    </location>
</feature>
<evidence type="ECO:0000313" key="9">
    <source>
        <dbReference type="Proteomes" id="UP000013827"/>
    </source>
</evidence>
<dbReference type="RefSeq" id="XP_005783120.1">
    <property type="nucleotide sequence ID" value="XM_005783063.1"/>
</dbReference>
<dbReference type="GO" id="GO:0005744">
    <property type="term" value="C:TIM23 mitochondrial import inner membrane translocase complex"/>
    <property type="evidence" value="ECO:0007669"/>
    <property type="project" value="TreeGrafter"/>
</dbReference>
<name>A0A0D3K4K6_EMIH1</name>
<dbReference type="HOGENOM" id="CLU_1351106_0_0_1"/>
<dbReference type="GO" id="GO:0030150">
    <property type="term" value="P:protein import into mitochondrial matrix"/>
    <property type="evidence" value="ECO:0007669"/>
    <property type="project" value="TreeGrafter"/>
</dbReference>
<dbReference type="eggNOG" id="ENOG502SCFE">
    <property type="taxonomic scope" value="Eukaryota"/>
</dbReference>
<dbReference type="GO" id="GO:0045039">
    <property type="term" value="P:protein insertion into mitochondrial inner membrane"/>
    <property type="evidence" value="ECO:0007669"/>
    <property type="project" value="TreeGrafter"/>
</dbReference>
<dbReference type="Pfam" id="PF10247">
    <property type="entry name" value="Romo1"/>
    <property type="match status" value="1"/>
</dbReference>
<sequence length="203" mass="22101">MSLNPFTRQREKREEKLEAKLEELKAAQAAPPLSAPMADPAPASAWTPGREVDYEAEDMNKYLPASAQVEQAAPTWQSRPTNYYEPPSRAWQCVSKLQSGFMIGGALGGAFGFLYGTFAAIKYKHVLYLPIAVLQAGGAFGFFLACGTASRREQAQSSAARSRLSRCTRRPPVRSGRERRDAAARGVLVAVLVVVVVVVVVGW</sequence>
<reference evidence="8" key="2">
    <citation type="submission" date="2024-10" db="UniProtKB">
        <authorList>
            <consortium name="EnsemblProtists"/>
        </authorList>
    </citation>
    <scope>IDENTIFICATION</scope>
</reference>
<evidence type="ECO:0000256" key="3">
    <source>
        <dbReference type="ARBA" id="ARBA00022692"/>
    </source>
</evidence>
<evidence type="ECO:0000313" key="8">
    <source>
        <dbReference type="EnsemblProtists" id="EOD30691"/>
    </source>
</evidence>
<dbReference type="Proteomes" id="UP000013827">
    <property type="component" value="Unassembled WGS sequence"/>
</dbReference>
<evidence type="ECO:0000256" key="5">
    <source>
        <dbReference type="ARBA" id="ARBA00023136"/>
    </source>
</evidence>
<dbReference type="AlphaFoldDB" id="A0A0D3K4K6"/>
<feature type="compositionally biased region" description="Low complexity" evidence="6">
    <location>
        <begin position="26"/>
        <end position="45"/>
    </location>
</feature>
<evidence type="ECO:0000256" key="1">
    <source>
        <dbReference type="ARBA" id="ARBA00004370"/>
    </source>
</evidence>
<dbReference type="PANTHER" id="PTHR28525:SF1">
    <property type="entry name" value="REACTIVE OXYGEN SPECIES MODULATOR 1"/>
    <property type="match status" value="1"/>
</dbReference>
<dbReference type="GeneID" id="17275964"/>
<keyword evidence="5 7" id="KW-0472">Membrane</keyword>
<feature type="transmembrane region" description="Helical" evidence="7">
    <location>
        <begin position="101"/>
        <end position="121"/>
    </location>
</feature>
<feature type="compositionally biased region" description="Basic residues" evidence="6">
    <location>
        <begin position="163"/>
        <end position="172"/>
    </location>
</feature>
<keyword evidence="3 7" id="KW-0812">Transmembrane</keyword>
<feature type="transmembrane region" description="Helical" evidence="7">
    <location>
        <begin position="182"/>
        <end position="202"/>
    </location>
</feature>
<evidence type="ECO:0008006" key="10">
    <source>
        <dbReference type="Google" id="ProtNLM"/>
    </source>
</evidence>
<keyword evidence="9" id="KW-1185">Reference proteome</keyword>
<feature type="region of interest" description="Disordered" evidence="6">
    <location>
        <begin position="157"/>
        <end position="178"/>
    </location>
</feature>